<name>A0ACA9KVS9_9GLOM</name>
<dbReference type="EMBL" id="CAJVPT010003486">
    <property type="protein sequence ID" value="CAG8496370.1"/>
    <property type="molecule type" value="Genomic_DNA"/>
</dbReference>
<evidence type="ECO:0000313" key="2">
    <source>
        <dbReference type="Proteomes" id="UP000789525"/>
    </source>
</evidence>
<sequence length="288" mass="33640">MAPETYSTNDSFEFEEQLQFLYDERHLKHLNMTLAKLPPKKIIEWAMVTLPDLYQTTSFGLTGLVILDMISKISQEYAEENESEPQHLVPLIFLDTLYHFPETLSLAKNASSRYKAKLNVFKPLDCDNVHDFERNYGTRLWETDEATYDYLVKVEPARRAYKELGVKAVLTGRRRSQRGDREHINILEIEEKTGLLKLNPLANWDFTRVITYIRANEVPYNKLLDQGYRSIGDWHSTKPTNDPSNERGGRWEGKTKTECGLHKDYFKMRAAFLEAQKKRPKLEKSQSL</sequence>
<accession>A0ACA9KVS9</accession>
<organism evidence="1 2">
    <name type="scientific">Acaulospora colombiana</name>
    <dbReference type="NCBI Taxonomy" id="27376"/>
    <lineage>
        <taxon>Eukaryota</taxon>
        <taxon>Fungi</taxon>
        <taxon>Fungi incertae sedis</taxon>
        <taxon>Mucoromycota</taxon>
        <taxon>Glomeromycotina</taxon>
        <taxon>Glomeromycetes</taxon>
        <taxon>Diversisporales</taxon>
        <taxon>Acaulosporaceae</taxon>
        <taxon>Acaulospora</taxon>
    </lineage>
</organism>
<evidence type="ECO:0000313" key="1">
    <source>
        <dbReference type="EMBL" id="CAG8496370.1"/>
    </source>
</evidence>
<protein>
    <submittedName>
        <fullName evidence="1">451_t:CDS:1</fullName>
    </submittedName>
</protein>
<proteinExistence type="predicted"/>
<comment type="caution">
    <text evidence="1">The sequence shown here is derived from an EMBL/GenBank/DDBJ whole genome shotgun (WGS) entry which is preliminary data.</text>
</comment>
<keyword evidence="2" id="KW-1185">Reference proteome</keyword>
<gene>
    <name evidence="1" type="ORF">ACOLOM_LOCUS2600</name>
</gene>
<dbReference type="Proteomes" id="UP000789525">
    <property type="component" value="Unassembled WGS sequence"/>
</dbReference>
<reference evidence="1" key="1">
    <citation type="submission" date="2021-06" db="EMBL/GenBank/DDBJ databases">
        <authorList>
            <person name="Kallberg Y."/>
            <person name="Tangrot J."/>
            <person name="Rosling A."/>
        </authorList>
    </citation>
    <scope>NUCLEOTIDE SEQUENCE</scope>
    <source>
        <strain evidence="1">CL356</strain>
    </source>
</reference>